<dbReference type="Gene3D" id="3.10.450.50">
    <property type="match status" value="1"/>
</dbReference>
<accession>C5T5G5</accession>
<organism evidence="2 3">
    <name type="scientific">Acidovorax delafieldii 2AN</name>
    <dbReference type="NCBI Taxonomy" id="573060"/>
    <lineage>
        <taxon>Bacteria</taxon>
        <taxon>Pseudomonadati</taxon>
        <taxon>Pseudomonadota</taxon>
        <taxon>Betaproteobacteria</taxon>
        <taxon>Burkholderiales</taxon>
        <taxon>Comamonadaceae</taxon>
        <taxon>Acidovorax</taxon>
    </lineage>
</organism>
<dbReference type="RefSeq" id="WP_005796366.1">
    <property type="nucleotide sequence ID" value="NZ_ACQT01000064.1"/>
</dbReference>
<gene>
    <name evidence="2" type="ORF">AcdelDRAFT_2145</name>
</gene>
<dbReference type="Proteomes" id="UP000003856">
    <property type="component" value="Unassembled WGS sequence"/>
</dbReference>
<keyword evidence="3" id="KW-1185">Reference proteome</keyword>
<dbReference type="Pfam" id="PF13577">
    <property type="entry name" value="SnoaL_4"/>
    <property type="match status" value="1"/>
</dbReference>
<name>C5T5G5_ACIDE</name>
<dbReference type="InterPro" id="IPR037401">
    <property type="entry name" value="SnoaL-like"/>
</dbReference>
<dbReference type="AlphaFoldDB" id="C5T5G5"/>
<proteinExistence type="predicted"/>
<evidence type="ECO:0000259" key="1">
    <source>
        <dbReference type="Pfam" id="PF13577"/>
    </source>
</evidence>
<reference evidence="2 3" key="1">
    <citation type="submission" date="2009-05" db="EMBL/GenBank/DDBJ databases">
        <title>The draft genome of Acidovorax delafieldii 2AN.</title>
        <authorList>
            <consortium name="US DOE Joint Genome Institute (JGI-PGF)"/>
            <person name="Lucas S."/>
            <person name="Copeland A."/>
            <person name="Lapidus A."/>
            <person name="Glavina del Rio T."/>
            <person name="Tice H."/>
            <person name="Bruce D."/>
            <person name="Goodwin L."/>
            <person name="Pitluck S."/>
            <person name="Larimer F."/>
            <person name="Land M.L."/>
            <person name="Hauser L."/>
            <person name="Shelobolina E.S."/>
            <person name="Picardal F."/>
            <person name="Roden E."/>
            <person name="Emerson D."/>
        </authorList>
    </citation>
    <scope>NUCLEOTIDE SEQUENCE [LARGE SCALE GENOMIC DNA]</scope>
    <source>
        <strain evidence="2 3">2AN</strain>
    </source>
</reference>
<sequence>MNEALQRLTDRAEIQDSLCRYARGVDRGDWDLVRSTYHPDAYDQHGDYRGGIGGLIEWLDKRFANVDNSMHFLGNCLIEFAGPDHAFVETYFVSRRLRPPTDIERPALQPSDQMCREAWGRYADQFERRHGEWRVAHRVVVLETSSTSVALGGVRSSAASTTWGSRGGADPSYSSRDELFAKAAVLAPRPTHPA</sequence>
<dbReference type="CDD" id="cd00531">
    <property type="entry name" value="NTF2_like"/>
    <property type="match status" value="1"/>
</dbReference>
<dbReference type="PATRIC" id="fig|573060.9.peg.2960"/>
<dbReference type="SUPFAM" id="SSF54427">
    <property type="entry name" value="NTF2-like"/>
    <property type="match status" value="1"/>
</dbReference>
<protein>
    <recommendedName>
        <fullName evidence="1">SnoaL-like domain-containing protein</fullName>
    </recommendedName>
</protein>
<evidence type="ECO:0000313" key="2">
    <source>
        <dbReference type="EMBL" id="EER60275.1"/>
    </source>
</evidence>
<comment type="caution">
    <text evidence="2">The sequence shown here is derived from an EMBL/GenBank/DDBJ whole genome shotgun (WGS) entry which is preliminary data.</text>
</comment>
<evidence type="ECO:0000313" key="3">
    <source>
        <dbReference type="Proteomes" id="UP000003856"/>
    </source>
</evidence>
<dbReference type="InterPro" id="IPR032710">
    <property type="entry name" value="NTF2-like_dom_sf"/>
</dbReference>
<dbReference type="EMBL" id="ACQT01000064">
    <property type="protein sequence ID" value="EER60275.1"/>
    <property type="molecule type" value="Genomic_DNA"/>
</dbReference>
<feature type="domain" description="SnoaL-like" evidence="1">
    <location>
        <begin position="6"/>
        <end position="138"/>
    </location>
</feature>
<dbReference type="OrthoDB" id="1492465at2"/>